<evidence type="ECO:0000256" key="9">
    <source>
        <dbReference type="ARBA" id="ARBA00023136"/>
    </source>
</evidence>
<feature type="transmembrane region" description="Helical" evidence="11">
    <location>
        <begin position="202"/>
        <end position="228"/>
    </location>
</feature>
<feature type="transmembrane region" description="Helical" evidence="11">
    <location>
        <begin position="171"/>
        <end position="190"/>
    </location>
</feature>
<dbReference type="HAMAP" id="MF_01393">
    <property type="entry name" value="ATP_synth_a_bact"/>
    <property type="match status" value="1"/>
</dbReference>
<evidence type="ECO:0000256" key="7">
    <source>
        <dbReference type="ARBA" id="ARBA00022989"/>
    </source>
</evidence>
<feature type="transmembrane region" description="Helical" evidence="11">
    <location>
        <begin position="114"/>
        <end position="133"/>
    </location>
</feature>
<evidence type="ECO:0000256" key="12">
    <source>
        <dbReference type="RuleBase" id="RU000483"/>
    </source>
</evidence>
<dbReference type="Gene3D" id="1.20.120.220">
    <property type="entry name" value="ATP synthase, F0 complex, subunit A"/>
    <property type="match status" value="1"/>
</dbReference>
<dbReference type="PANTHER" id="PTHR42823:SF3">
    <property type="entry name" value="ATP SYNTHASE SUBUNIT A, CHLOROPLASTIC"/>
    <property type="match status" value="1"/>
</dbReference>
<dbReference type="SUPFAM" id="SSF81336">
    <property type="entry name" value="F1F0 ATP synthase subunit A"/>
    <property type="match status" value="1"/>
</dbReference>
<dbReference type="InterPro" id="IPR000568">
    <property type="entry name" value="ATP_synth_F0_asu"/>
</dbReference>
<comment type="similarity">
    <text evidence="2 11 12">Belongs to the ATPase A chain family.</text>
</comment>
<keyword evidence="6 11" id="KW-0375">Hydrogen ion transport</keyword>
<dbReference type="AlphaFoldDB" id="A0A5D0MKY8"/>
<evidence type="ECO:0000256" key="1">
    <source>
        <dbReference type="ARBA" id="ARBA00004141"/>
    </source>
</evidence>
<evidence type="ECO:0000256" key="5">
    <source>
        <dbReference type="ARBA" id="ARBA00022692"/>
    </source>
</evidence>
<dbReference type="CDD" id="cd00310">
    <property type="entry name" value="ATP-synt_Fo_a_6"/>
    <property type="match status" value="1"/>
</dbReference>
<keyword evidence="10 11" id="KW-0066">ATP synthesis</keyword>
<name>A0A5D0MKY8_9BACT</name>
<dbReference type="PRINTS" id="PR00123">
    <property type="entry name" value="ATPASEA"/>
</dbReference>
<dbReference type="PANTHER" id="PTHR42823">
    <property type="entry name" value="ATP SYNTHASE SUBUNIT A, CHLOROPLASTIC"/>
    <property type="match status" value="1"/>
</dbReference>
<dbReference type="InterPro" id="IPR035908">
    <property type="entry name" value="F0_ATP_A_sf"/>
</dbReference>
<keyword evidence="7 11" id="KW-1133">Transmembrane helix</keyword>
<evidence type="ECO:0000313" key="14">
    <source>
        <dbReference type="Proteomes" id="UP000324143"/>
    </source>
</evidence>
<comment type="subcellular location">
    <subcellularLocation>
        <location evidence="11 12">Cell membrane</location>
        <topology evidence="11 12">Multi-pass membrane protein</topology>
    </subcellularLocation>
    <subcellularLocation>
        <location evidence="1">Membrane</location>
        <topology evidence="1">Multi-pass membrane protein</topology>
    </subcellularLocation>
</comment>
<keyword evidence="5 11" id="KW-0812">Transmembrane</keyword>
<dbReference type="EMBL" id="VSIX01000003">
    <property type="protein sequence ID" value="TYB32201.1"/>
    <property type="molecule type" value="Genomic_DNA"/>
</dbReference>
<reference evidence="13" key="1">
    <citation type="submission" date="2019-08" db="EMBL/GenBank/DDBJ databases">
        <title>Genomic characterization of a novel candidate phylum (ARYD3) from a high temperature, high salinity tertiary oil reservoir in north central Oklahoma, USA.</title>
        <authorList>
            <person name="Youssef N.H."/>
            <person name="Yadav A."/>
            <person name="Elshahed M.S."/>
        </authorList>
    </citation>
    <scope>NUCLEOTIDE SEQUENCE [LARGE SCALE GENOMIC DNA]</scope>
    <source>
        <strain evidence="13">ARYD3</strain>
    </source>
</reference>
<comment type="caution">
    <text evidence="13">The sequence shown here is derived from an EMBL/GenBank/DDBJ whole genome shotgun (WGS) entry which is preliminary data.</text>
</comment>
<evidence type="ECO:0000256" key="2">
    <source>
        <dbReference type="ARBA" id="ARBA00006810"/>
    </source>
</evidence>
<keyword evidence="8 11" id="KW-0406">Ion transport</keyword>
<keyword evidence="14" id="KW-1185">Reference proteome</keyword>
<keyword evidence="3 11" id="KW-0813">Transport</keyword>
<protein>
    <recommendedName>
        <fullName evidence="11 12">ATP synthase subunit a</fullName>
    </recommendedName>
    <alternativeName>
        <fullName evidence="11">ATP synthase F0 sector subunit a</fullName>
    </alternativeName>
    <alternativeName>
        <fullName evidence="11">F-ATPase subunit 6</fullName>
    </alternativeName>
</protein>
<evidence type="ECO:0000256" key="11">
    <source>
        <dbReference type="HAMAP-Rule" id="MF_01393"/>
    </source>
</evidence>
<evidence type="ECO:0000256" key="6">
    <source>
        <dbReference type="ARBA" id="ARBA00022781"/>
    </source>
</evidence>
<feature type="transmembrane region" description="Helical" evidence="11">
    <location>
        <begin position="80"/>
        <end position="102"/>
    </location>
</feature>
<proteinExistence type="inferred from homology"/>
<keyword evidence="9 11" id="KW-0472">Membrane</keyword>
<evidence type="ECO:0000256" key="4">
    <source>
        <dbReference type="ARBA" id="ARBA00022547"/>
    </source>
</evidence>
<evidence type="ECO:0000256" key="10">
    <source>
        <dbReference type="ARBA" id="ARBA00023310"/>
    </source>
</evidence>
<dbReference type="GO" id="GO:0046933">
    <property type="term" value="F:proton-transporting ATP synthase activity, rotational mechanism"/>
    <property type="evidence" value="ECO:0007669"/>
    <property type="project" value="UniProtKB-UniRule"/>
</dbReference>
<evidence type="ECO:0000256" key="8">
    <source>
        <dbReference type="ARBA" id="ARBA00023065"/>
    </source>
</evidence>
<dbReference type="GO" id="GO:0005886">
    <property type="term" value="C:plasma membrane"/>
    <property type="evidence" value="ECO:0007669"/>
    <property type="project" value="UniProtKB-SubCell"/>
</dbReference>
<gene>
    <name evidence="11 13" type="primary">atpB</name>
    <name evidence="13" type="ORF">FXF47_00240</name>
</gene>
<keyword evidence="11" id="KW-1003">Cell membrane</keyword>
<sequence length="231" mass="26464">MNEVGSIDTTSFQIGDLNIVFNHHTLIMIWIVIFVICITLYLLTRNMTKIPSRGQTVVEMLIDYFDQLAKESLGENHRRYLPFIVTIFLFVLVSNWIGIVPLMDEPTKDLNTPMGIGILVLFVTIYSGIRYNGFFGFVKEFFEPVWFLFPINVVGEIGKFISLIFRLFGNVFGGTVIVWVGFTMLLKTWWTGWVLLFLGPALYGFFGLFIGAIQAFVFTMLSMTYISIVKN</sequence>
<feature type="transmembrane region" description="Helical" evidence="11">
    <location>
        <begin position="20"/>
        <end position="43"/>
    </location>
</feature>
<accession>A0A5D0MKY8</accession>
<keyword evidence="4 11" id="KW-0138">CF(0)</keyword>
<dbReference type="InterPro" id="IPR045082">
    <property type="entry name" value="ATP_syn_F0_a_bact/chloroplast"/>
</dbReference>
<dbReference type="GO" id="GO:0045259">
    <property type="term" value="C:proton-transporting ATP synthase complex"/>
    <property type="evidence" value="ECO:0007669"/>
    <property type="project" value="UniProtKB-KW"/>
</dbReference>
<dbReference type="Pfam" id="PF00119">
    <property type="entry name" value="ATP-synt_A"/>
    <property type="match status" value="1"/>
</dbReference>
<evidence type="ECO:0000256" key="3">
    <source>
        <dbReference type="ARBA" id="ARBA00022448"/>
    </source>
</evidence>
<organism evidence="13 14">
    <name type="scientific">Candidatus Mcinerneyibacterium aminivorans</name>
    <dbReference type="NCBI Taxonomy" id="2703815"/>
    <lineage>
        <taxon>Bacteria</taxon>
        <taxon>Candidatus Macinerneyibacteriota</taxon>
        <taxon>Candidatus Mcinerneyibacteria</taxon>
        <taxon>Candidatus Mcinerneyibacteriales</taxon>
        <taxon>Candidatus Mcinerneyibacteriaceae</taxon>
        <taxon>Candidatus Mcinerneyibacterium</taxon>
    </lineage>
</organism>
<dbReference type="GO" id="GO:0042777">
    <property type="term" value="P:proton motive force-driven plasma membrane ATP synthesis"/>
    <property type="evidence" value="ECO:0007669"/>
    <property type="project" value="TreeGrafter"/>
</dbReference>
<evidence type="ECO:0000313" key="13">
    <source>
        <dbReference type="EMBL" id="TYB32201.1"/>
    </source>
</evidence>
<comment type="function">
    <text evidence="11 12">Key component of the proton channel; it plays a direct role in the translocation of protons across the membrane.</text>
</comment>
<dbReference type="Proteomes" id="UP000324143">
    <property type="component" value="Unassembled WGS sequence"/>
</dbReference>
<dbReference type="NCBIfam" id="TIGR01131">
    <property type="entry name" value="ATP_synt_6_or_A"/>
    <property type="match status" value="1"/>
</dbReference>